<evidence type="ECO:0000259" key="2">
    <source>
        <dbReference type="Pfam" id="PF00534"/>
    </source>
</evidence>
<dbReference type="AlphaFoldDB" id="A0A2G9YR81"/>
<evidence type="ECO:0000256" key="1">
    <source>
        <dbReference type="ARBA" id="ARBA00022679"/>
    </source>
</evidence>
<name>A0A2G9YR81_9BACT</name>
<dbReference type="CDD" id="cd03809">
    <property type="entry name" value="GT4_MtfB-like"/>
    <property type="match status" value="1"/>
</dbReference>
<feature type="domain" description="Glycosyltransferase subfamily 4-like N-terminal" evidence="3">
    <location>
        <begin position="66"/>
        <end position="169"/>
    </location>
</feature>
<dbReference type="InterPro" id="IPR001296">
    <property type="entry name" value="Glyco_trans_1"/>
</dbReference>
<accession>A0A2G9YR81</accession>
<comment type="caution">
    <text evidence="4">The sequence shown here is derived from an EMBL/GenBank/DDBJ whole genome shotgun (WGS) entry which is preliminary data.</text>
</comment>
<dbReference type="PANTHER" id="PTHR46401">
    <property type="entry name" value="GLYCOSYLTRANSFERASE WBBK-RELATED"/>
    <property type="match status" value="1"/>
</dbReference>
<proteinExistence type="predicted"/>
<dbReference type="PANTHER" id="PTHR46401:SF2">
    <property type="entry name" value="GLYCOSYLTRANSFERASE WBBK-RELATED"/>
    <property type="match status" value="1"/>
</dbReference>
<dbReference type="Pfam" id="PF13439">
    <property type="entry name" value="Glyco_transf_4"/>
    <property type="match status" value="1"/>
</dbReference>
<dbReference type="EMBL" id="PCRM01000020">
    <property type="protein sequence ID" value="PIP21747.1"/>
    <property type="molecule type" value="Genomic_DNA"/>
</dbReference>
<evidence type="ECO:0000259" key="3">
    <source>
        <dbReference type="Pfam" id="PF13439"/>
    </source>
</evidence>
<organism evidence="4 5">
    <name type="scientific">Candidatus Nealsonbacteria bacterium CG23_combo_of_CG06-09_8_20_14_all_40_13</name>
    <dbReference type="NCBI Taxonomy" id="1974724"/>
    <lineage>
        <taxon>Bacteria</taxon>
        <taxon>Candidatus Nealsoniibacteriota</taxon>
    </lineage>
</organism>
<dbReference type="Proteomes" id="UP000231567">
    <property type="component" value="Unassembled WGS sequence"/>
</dbReference>
<sequence length="363" mass="41603">MIIGIDASRAAKKFKTGTEYYSIEIIKAISNIDRENQYILYSPVPLPKELENLPSNFSVKIMPFTKLWTQIRLSMYFLRHKPDIFFEPAHTLPIIYPKKTVVTLHDAAFNYYPELFTNFEKFYHPWSMKFSAKRATRIIAPSEDTKKDIIKFYNVAPDKITVIYHGLNREIFIPDKRSSYKHGKYILFIGRLEEKKNVLGLIKAYEILRQRGDITHKLVLVGRDGFGIERIKEAINALPVKIAKDVIITGYISQDEKVKLLQNADLFVLPSFFEGFGLPILEAMACGCPVACSNITSLPEIAADAAMMFDPYKSKEISEAMTKIILNPKLKNELITKGFQRTNTFSWEKAGEKTLEVILNSLQ</sequence>
<dbReference type="Gene3D" id="3.40.50.2000">
    <property type="entry name" value="Glycogen Phosphorylase B"/>
    <property type="match status" value="2"/>
</dbReference>
<dbReference type="FunFam" id="3.40.50.2000:FF:000119">
    <property type="entry name" value="Glycosyl transferase group 1"/>
    <property type="match status" value="1"/>
</dbReference>
<feature type="domain" description="Glycosyl transferase family 1" evidence="2">
    <location>
        <begin position="174"/>
        <end position="340"/>
    </location>
</feature>
<gene>
    <name evidence="4" type="ORF">COX39_01285</name>
</gene>
<evidence type="ECO:0000313" key="4">
    <source>
        <dbReference type="EMBL" id="PIP21747.1"/>
    </source>
</evidence>
<dbReference type="Pfam" id="PF00534">
    <property type="entry name" value="Glycos_transf_1"/>
    <property type="match status" value="1"/>
</dbReference>
<dbReference type="InterPro" id="IPR028098">
    <property type="entry name" value="Glyco_trans_4-like_N"/>
</dbReference>
<protein>
    <submittedName>
        <fullName evidence="4">Glycosyl transferase family 1</fullName>
    </submittedName>
</protein>
<keyword evidence="1 4" id="KW-0808">Transferase</keyword>
<reference evidence="4 5" key="1">
    <citation type="submission" date="2017-09" db="EMBL/GenBank/DDBJ databases">
        <title>Depth-based differentiation of microbial function through sediment-hosted aquifers and enrichment of novel symbionts in the deep terrestrial subsurface.</title>
        <authorList>
            <person name="Probst A.J."/>
            <person name="Ladd B."/>
            <person name="Jarett J.K."/>
            <person name="Geller-Mcgrath D.E."/>
            <person name="Sieber C.M."/>
            <person name="Emerson J.B."/>
            <person name="Anantharaman K."/>
            <person name="Thomas B.C."/>
            <person name="Malmstrom R."/>
            <person name="Stieglmeier M."/>
            <person name="Klingl A."/>
            <person name="Woyke T."/>
            <person name="Ryan C.M."/>
            <person name="Banfield J.F."/>
        </authorList>
    </citation>
    <scope>NUCLEOTIDE SEQUENCE [LARGE SCALE GENOMIC DNA]</scope>
    <source>
        <strain evidence="4">CG23_combo_of_CG06-09_8_20_14_all_40_13</strain>
    </source>
</reference>
<dbReference type="GO" id="GO:0016757">
    <property type="term" value="F:glycosyltransferase activity"/>
    <property type="evidence" value="ECO:0007669"/>
    <property type="project" value="InterPro"/>
</dbReference>
<dbReference type="SUPFAM" id="SSF53756">
    <property type="entry name" value="UDP-Glycosyltransferase/glycogen phosphorylase"/>
    <property type="match status" value="1"/>
</dbReference>
<evidence type="ECO:0000313" key="5">
    <source>
        <dbReference type="Proteomes" id="UP000231567"/>
    </source>
</evidence>